<proteinExistence type="predicted"/>
<dbReference type="EMBL" id="AP022578">
    <property type="protein sequence ID" value="BBX88235.1"/>
    <property type="molecule type" value="Genomic_DNA"/>
</dbReference>
<protein>
    <submittedName>
        <fullName evidence="1">Uncharacterized protein</fullName>
    </submittedName>
</protein>
<dbReference type="Proteomes" id="UP000465609">
    <property type="component" value="Plasmid pJCM15296"/>
</dbReference>
<sequence length="210" mass="23010">MGVLEDNVPQLFGNVDQDWVPDAVVRFVDGGVAQFSRVRFLSDDRLLAELVCPVYAPTSGGSESRKEVGSVVERAYYAAGVWESVAPVPVGVLVVKVDQGKPEVVAGGVGLDRRAANKVAREWIAARAEQEKKRSGGRCQSLVSPDVRPDGDVIGTGYREWRVGPDAYNGREVVSSFEFTLLLPDDHDKPLRERAMLEAQRSQVRWGSDL</sequence>
<dbReference type="RefSeq" id="WP_138233391.1">
    <property type="nucleotide sequence ID" value="NZ_AP022578.1"/>
</dbReference>
<organism evidence="1 2">
    <name type="scientific">Mycolicibacterium aubagnense</name>
    <dbReference type="NCBI Taxonomy" id="319707"/>
    <lineage>
        <taxon>Bacteria</taxon>
        <taxon>Bacillati</taxon>
        <taxon>Actinomycetota</taxon>
        <taxon>Actinomycetes</taxon>
        <taxon>Mycobacteriales</taxon>
        <taxon>Mycobacteriaceae</taxon>
        <taxon>Mycolicibacterium</taxon>
    </lineage>
</organism>
<reference evidence="1 2" key="1">
    <citation type="journal article" date="2019" name="Emerg. Microbes Infect.">
        <title>Comprehensive subspecies identification of 175 nontuberculous mycobacteria species based on 7547 genomic profiles.</title>
        <authorList>
            <person name="Matsumoto Y."/>
            <person name="Kinjo T."/>
            <person name="Motooka D."/>
            <person name="Nabeya D."/>
            <person name="Jung N."/>
            <person name="Uechi K."/>
            <person name="Horii T."/>
            <person name="Iida T."/>
            <person name="Fujita J."/>
            <person name="Nakamura S."/>
        </authorList>
    </citation>
    <scope>NUCLEOTIDE SEQUENCE [LARGE SCALE GENOMIC DNA]</scope>
    <source>
        <strain evidence="1 2">JCM 15296</strain>
        <plasmid evidence="1">pJCM15296</plasmid>
    </source>
</reference>
<gene>
    <name evidence="1" type="ORF">MAUB_64360</name>
</gene>
<accession>A0ABM7INF2</accession>
<geneLocation type="plasmid" evidence="1 2">
    <name>pJCM15296</name>
</geneLocation>
<keyword evidence="1" id="KW-0614">Plasmid</keyword>
<evidence type="ECO:0000313" key="2">
    <source>
        <dbReference type="Proteomes" id="UP000465609"/>
    </source>
</evidence>
<keyword evidence="2" id="KW-1185">Reference proteome</keyword>
<name>A0ABM7INF2_9MYCO</name>
<evidence type="ECO:0000313" key="1">
    <source>
        <dbReference type="EMBL" id="BBX88235.1"/>
    </source>
</evidence>